<accession>A0A061ABM7</accession>
<dbReference type="RefSeq" id="WP_045749314.1">
    <property type="nucleotide sequence ID" value="NZ_FUZK01000001.1"/>
</dbReference>
<dbReference type="OrthoDB" id="9809733at2"/>
<dbReference type="PANTHER" id="PTHR11592">
    <property type="entry name" value="GLUTATHIONE PEROXIDASE"/>
    <property type="match status" value="1"/>
</dbReference>
<dbReference type="GO" id="GO:0034599">
    <property type="term" value="P:cellular response to oxidative stress"/>
    <property type="evidence" value="ECO:0007669"/>
    <property type="project" value="TreeGrafter"/>
</dbReference>
<gene>
    <name evidence="6" type="ORF">Aocu_07410</name>
</gene>
<keyword evidence="2 5" id="KW-0575">Peroxidase</keyword>
<dbReference type="GO" id="GO:0004601">
    <property type="term" value="F:peroxidase activity"/>
    <property type="evidence" value="ECO:0007669"/>
    <property type="project" value="UniProtKB-KW"/>
</dbReference>
<feature type="active site" evidence="4">
    <location>
        <position position="35"/>
    </location>
</feature>
<evidence type="ECO:0000256" key="2">
    <source>
        <dbReference type="ARBA" id="ARBA00022559"/>
    </source>
</evidence>
<dbReference type="PANTHER" id="PTHR11592:SF78">
    <property type="entry name" value="GLUTATHIONE PEROXIDASE"/>
    <property type="match status" value="1"/>
</dbReference>
<dbReference type="InParanoid" id="A0A061ABM7"/>
<evidence type="ECO:0000256" key="4">
    <source>
        <dbReference type="PIRSR" id="PIRSR000303-1"/>
    </source>
</evidence>
<evidence type="ECO:0000256" key="5">
    <source>
        <dbReference type="RuleBase" id="RU000499"/>
    </source>
</evidence>
<organism evidence="6 7">
    <name type="scientific">Acholeplasma oculi</name>
    <dbReference type="NCBI Taxonomy" id="35623"/>
    <lineage>
        <taxon>Bacteria</taxon>
        <taxon>Bacillati</taxon>
        <taxon>Mycoplasmatota</taxon>
        <taxon>Mollicutes</taxon>
        <taxon>Acholeplasmatales</taxon>
        <taxon>Acholeplasmataceae</taxon>
        <taxon>Acholeplasma</taxon>
    </lineage>
</organism>
<evidence type="ECO:0000313" key="6">
    <source>
        <dbReference type="EMBL" id="CDR30814.1"/>
    </source>
</evidence>
<comment type="similarity">
    <text evidence="1 5">Belongs to the glutathione peroxidase family.</text>
</comment>
<name>A0A061ABM7_9MOLU</name>
<keyword evidence="3 5" id="KW-0560">Oxidoreductase</keyword>
<dbReference type="PATRIC" id="fig|35623.3.peg.741"/>
<dbReference type="InterPro" id="IPR029760">
    <property type="entry name" value="GPX_CS"/>
</dbReference>
<dbReference type="Gene3D" id="3.40.30.10">
    <property type="entry name" value="Glutaredoxin"/>
    <property type="match status" value="1"/>
</dbReference>
<dbReference type="CDD" id="cd00340">
    <property type="entry name" value="GSH_Peroxidase"/>
    <property type="match status" value="1"/>
</dbReference>
<dbReference type="PRINTS" id="PR01011">
    <property type="entry name" value="GLUTPROXDASE"/>
</dbReference>
<evidence type="ECO:0000256" key="1">
    <source>
        <dbReference type="ARBA" id="ARBA00006926"/>
    </source>
</evidence>
<evidence type="ECO:0000313" key="7">
    <source>
        <dbReference type="Proteomes" id="UP000032434"/>
    </source>
</evidence>
<dbReference type="InterPro" id="IPR036249">
    <property type="entry name" value="Thioredoxin-like_sf"/>
</dbReference>
<keyword evidence="7" id="KW-1185">Reference proteome</keyword>
<dbReference type="AlphaFoldDB" id="A0A061ABM7"/>
<dbReference type="KEGG" id="aoc:Aocu_07410"/>
<dbReference type="Pfam" id="PF00255">
    <property type="entry name" value="GSHPx"/>
    <property type="match status" value="1"/>
</dbReference>
<dbReference type="FunCoup" id="A0A061ABM7">
    <property type="interactions" value="184"/>
</dbReference>
<dbReference type="PROSITE" id="PS51355">
    <property type="entry name" value="GLUTATHIONE_PEROXID_3"/>
    <property type="match status" value="1"/>
</dbReference>
<protein>
    <recommendedName>
        <fullName evidence="5">Glutathione peroxidase</fullName>
    </recommendedName>
</protein>
<dbReference type="PIRSF" id="PIRSF000303">
    <property type="entry name" value="Glutathion_perox"/>
    <property type="match status" value="1"/>
</dbReference>
<reference evidence="7" key="1">
    <citation type="submission" date="2014-05" db="EMBL/GenBank/DDBJ databases">
        <authorList>
            <person name="Kube M."/>
        </authorList>
    </citation>
    <scope>NUCLEOTIDE SEQUENCE [LARGE SCALE GENOMIC DNA]</scope>
</reference>
<dbReference type="PROSITE" id="PS00763">
    <property type="entry name" value="GLUTATHIONE_PEROXID_2"/>
    <property type="match status" value="1"/>
</dbReference>
<dbReference type="SUPFAM" id="SSF52833">
    <property type="entry name" value="Thioredoxin-like"/>
    <property type="match status" value="1"/>
</dbReference>
<dbReference type="FunFam" id="3.40.30.10:FF:000010">
    <property type="entry name" value="Glutathione peroxidase"/>
    <property type="match status" value="1"/>
</dbReference>
<dbReference type="HOGENOM" id="CLU_029507_2_2_14"/>
<dbReference type="EMBL" id="LK028559">
    <property type="protein sequence ID" value="CDR30814.1"/>
    <property type="molecule type" value="Genomic_DNA"/>
</dbReference>
<sequence length="171" mass="19827">MNIYDITVKNSNHQSQTLRPFEGKVLLIINSATKCGYTKQYDGLQKLYDTYKNQGFEILDFPSNQFMGQAPGDMEEIKAFCELNFNTTFPLFEKIKVNGLFAHPLFKYLKANTPMEIKPTEDTELKMKKVKRIKWNFTKFLVNQKGEVVYRFSPAFNPKDIAPYIESLLAS</sequence>
<evidence type="ECO:0000256" key="3">
    <source>
        <dbReference type="ARBA" id="ARBA00023002"/>
    </source>
</evidence>
<proteinExistence type="inferred from homology"/>
<dbReference type="Proteomes" id="UP000032434">
    <property type="component" value="Chromosome 1"/>
</dbReference>
<dbReference type="InterPro" id="IPR000889">
    <property type="entry name" value="Glutathione_peroxidase"/>
</dbReference>
<dbReference type="STRING" id="35623.Aocu_07410"/>